<evidence type="ECO:0000256" key="2">
    <source>
        <dbReference type="ARBA" id="ARBA00004370"/>
    </source>
</evidence>
<keyword evidence="7 9" id="KW-0975">Bacterial flagellum</keyword>
<comment type="subcellular location">
    <subcellularLocation>
        <location evidence="9">Cell outer membrane</location>
        <topology evidence="9">Lipid-anchor</topology>
    </subcellularLocation>
    <subcellularLocation>
        <location evidence="9">Bacterial flagellum basal body</location>
    </subcellularLocation>
    <subcellularLocation>
        <location evidence="2">Membrane</location>
    </subcellularLocation>
</comment>
<dbReference type="PRINTS" id="PR01008">
    <property type="entry name" value="FLGLRINGFLGH"/>
</dbReference>
<keyword evidence="12" id="KW-1185">Reference proteome</keyword>
<comment type="function">
    <text evidence="1 9">Assembles around the rod to form the L-ring and probably protects the motor/basal body from shearing forces during rotation.</text>
</comment>
<name>A0A557QWL8_9RHOO</name>
<evidence type="ECO:0000256" key="7">
    <source>
        <dbReference type="ARBA" id="ARBA00023143"/>
    </source>
</evidence>
<evidence type="ECO:0000256" key="3">
    <source>
        <dbReference type="ARBA" id="ARBA00006929"/>
    </source>
</evidence>
<keyword evidence="11" id="KW-0969">Cilium</keyword>
<dbReference type="RefSeq" id="WP_144309545.1">
    <property type="nucleotide sequence ID" value="NZ_VMNK01000007.1"/>
</dbReference>
<dbReference type="EMBL" id="VMNK01000007">
    <property type="protein sequence ID" value="TVO57308.1"/>
    <property type="molecule type" value="Genomic_DNA"/>
</dbReference>
<sequence length="222" mass="23357">MRALITLLLTTLLVGCAALETTPPTAVHQPMSARPEVRAGVAPANGAIFQAVGSRPLFEDRRARLVGDTITINLAESTTARKASNASASRDGSLSAGITSINKLPLKGLAGLGVEAESESDFSGQGAAAANNLFNGTITCTVIEVYPNGNLLVSGEKQVAINQGNEFIRFSGVVNPNHVTTSNTVQSTQVADARIEYKGSGYINESQVMGWLQRFFLLLLPI</sequence>
<evidence type="ECO:0000313" key="12">
    <source>
        <dbReference type="Proteomes" id="UP000319502"/>
    </source>
</evidence>
<dbReference type="Proteomes" id="UP000319502">
    <property type="component" value="Unassembled WGS sequence"/>
</dbReference>
<dbReference type="GO" id="GO:0003774">
    <property type="term" value="F:cytoskeletal motor activity"/>
    <property type="evidence" value="ECO:0007669"/>
    <property type="project" value="InterPro"/>
</dbReference>
<keyword evidence="11" id="KW-0282">Flagellum</keyword>
<dbReference type="PROSITE" id="PS51257">
    <property type="entry name" value="PROKAR_LIPOPROTEIN"/>
    <property type="match status" value="1"/>
</dbReference>
<evidence type="ECO:0000256" key="10">
    <source>
        <dbReference type="SAM" id="SignalP"/>
    </source>
</evidence>
<dbReference type="GO" id="GO:0071973">
    <property type="term" value="P:bacterial-type flagellum-dependent cell motility"/>
    <property type="evidence" value="ECO:0007669"/>
    <property type="project" value="InterPro"/>
</dbReference>
<evidence type="ECO:0000256" key="6">
    <source>
        <dbReference type="ARBA" id="ARBA00023136"/>
    </source>
</evidence>
<evidence type="ECO:0000256" key="5">
    <source>
        <dbReference type="ARBA" id="ARBA00022729"/>
    </source>
</evidence>
<keyword evidence="9" id="KW-0449">Lipoprotein</keyword>
<evidence type="ECO:0000256" key="1">
    <source>
        <dbReference type="ARBA" id="ARBA00002591"/>
    </source>
</evidence>
<dbReference type="PANTHER" id="PTHR34933">
    <property type="entry name" value="FLAGELLAR L-RING PROTEIN"/>
    <property type="match status" value="1"/>
</dbReference>
<accession>A0A557QWL8</accession>
<comment type="similarity">
    <text evidence="3 9">Belongs to the FlgH family.</text>
</comment>
<feature type="chain" id="PRO_5021879661" description="Flagellar L-ring protein" evidence="10">
    <location>
        <begin position="18"/>
        <end position="222"/>
    </location>
</feature>
<dbReference type="AlphaFoldDB" id="A0A557QWL8"/>
<organism evidence="11 12">
    <name type="scientific">Denitromonas halophila</name>
    <dbReference type="NCBI Taxonomy" id="1629404"/>
    <lineage>
        <taxon>Bacteria</taxon>
        <taxon>Pseudomonadati</taxon>
        <taxon>Pseudomonadota</taxon>
        <taxon>Betaproteobacteria</taxon>
        <taxon>Rhodocyclales</taxon>
        <taxon>Zoogloeaceae</taxon>
        <taxon>Denitromonas</taxon>
    </lineage>
</organism>
<dbReference type="Pfam" id="PF02107">
    <property type="entry name" value="FlgH"/>
    <property type="match status" value="1"/>
</dbReference>
<reference evidence="11 12" key="1">
    <citation type="submission" date="2019-07" db="EMBL/GenBank/DDBJ databases">
        <title>The pathways for chlorine oxyanion respiration interact through the shared metabolite chlorate.</title>
        <authorList>
            <person name="Barnum T.P."/>
            <person name="Cheng Y."/>
            <person name="Hill K.A."/>
            <person name="Lucas L.N."/>
            <person name="Carlson H.K."/>
            <person name="Coates J.D."/>
        </authorList>
    </citation>
    <scope>NUCLEOTIDE SEQUENCE [LARGE SCALE GENOMIC DNA]</scope>
    <source>
        <strain evidence="11 12">SFB-3</strain>
    </source>
</reference>
<evidence type="ECO:0000256" key="9">
    <source>
        <dbReference type="HAMAP-Rule" id="MF_00415"/>
    </source>
</evidence>
<keyword evidence="11" id="KW-0966">Cell projection</keyword>
<keyword evidence="6 9" id="KW-0472">Membrane</keyword>
<keyword evidence="5 9" id="KW-0732">Signal</keyword>
<dbReference type="GO" id="GO:0009279">
    <property type="term" value="C:cell outer membrane"/>
    <property type="evidence" value="ECO:0007669"/>
    <property type="project" value="UniProtKB-SubCell"/>
</dbReference>
<dbReference type="PANTHER" id="PTHR34933:SF3">
    <property type="entry name" value="FLAGELLAR L-RING PROTEIN"/>
    <property type="match status" value="1"/>
</dbReference>
<protein>
    <recommendedName>
        <fullName evidence="9">Flagellar L-ring protein</fullName>
    </recommendedName>
    <alternativeName>
        <fullName evidence="9">Basal body L-ring protein</fullName>
    </alternativeName>
</protein>
<dbReference type="OrthoDB" id="9789463at2"/>
<feature type="signal peptide" evidence="10">
    <location>
        <begin position="1"/>
        <end position="17"/>
    </location>
</feature>
<comment type="caution">
    <text evidence="11">The sequence shown here is derived from an EMBL/GenBank/DDBJ whole genome shotgun (WGS) entry which is preliminary data.</text>
</comment>
<comment type="subunit">
    <text evidence="4 9">The basal body constitutes a major portion of the flagellar organelle and consists of four rings (L,P,S, and M) mounted on a central rod.</text>
</comment>
<evidence type="ECO:0000313" key="11">
    <source>
        <dbReference type="EMBL" id="TVO57308.1"/>
    </source>
</evidence>
<dbReference type="HAMAP" id="MF_00415">
    <property type="entry name" value="FlgH"/>
    <property type="match status" value="1"/>
</dbReference>
<dbReference type="GO" id="GO:0009427">
    <property type="term" value="C:bacterial-type flagellum basal body, distal rod, L ring"/>
    <property type="evidence" value="ECO:0007669"/>
    <property type="project" value="InterPro"/>
</dbReference>
<keyword evidence="8 9" id="KW-0998">Cell outer membrane</keyword>
<evidence type="ECO:0000256" key="8">
    <source>
        <dbReference type="ARBA" id="ARBA00023237"/>
    </source>
</evidence>
<evidence type="ECO:0000256" key="4">
    <source>
        <dbReference type="ARBA" id="ARBA00011439"/>
    </source>
</evidence>
<proteinExistence type="inferred from homology"/>
<dbReference type="InterPro" id="IPR000527">
    <property type="entry name" value="Flag_Lring"/>
</dbReference>
<gene>
    <name evidence="9" type="primary">flgH</name>
    <name evidence="11" type="ORF">FHP91_10505</name>
</gene>